<dbReference type="WBParaSite" id="PS1159_v2.g1230.t1">
    <property type="protein sequence ID" value="PS1159_v2.g1230.t1"/>
    <property type="gene ID" value="PS1159_v2.g1230"/>
</dbReference>
<reference evidence="2" key="1">
    <citation type="submission" date="2022-11" db="UniProtKB">
        <authorList>
            <consortium name="WormBaseParasite"/>
        </authorList>
    </citation>
    <scope>IDENTIFICATION</scope>
</reference>
<accession>A0AC35EZL7</accession>
<dbReference type="Proteomes" id="UP000887580">
    <property type="component" value="Unplaced"/>
</dbReference>
<sequence length="106" mass="12219">MSWHEAEKYCIQRKGHLVSTHNDAEFQFTQTNLTNTIIWIGLHSTDNCTTWEWTDESSFDFPKWVTNSSPVCNNQNSNTCIFEIVHGFANFNNCTHSLPGVCKMTQ</sequence>
<evidence type="ECO:0000313" key="1">
    <source>
        <dbReference type="Proteomes" id="UP000887580"/>
    </source>
</evidence>
<protein>
    <submittedName>
        <fullName evidence="2">C-type lectin domain-containing protein</fullName>
    </submittedName>
</protein>
<name>A0AC35EZL7_9BILA</name>
<organism evidence="1 2">
    <name type="scientific">Panagrolaimus sp. PS1159</name>
    <dbReference type="NCBI Taxonomy" id="55785"/>
    <lineage>
        <taxon>Eukaryota</taxon>
        <taxon>Metazoa</taxon>
        <taxon>Ecdysozoa</taxon>
        <taxon>Nematoda</taxon>
        <taxon>Chromadorea</taxon>
        <taxon>Rhabditida</taxon>
        <taxon>Tylenchina</taxon>
        <taxon>Panagrolaimomorpha</taxon>
        <taxon>Panagrolaimoidea</taxon>
        <taxon>Panagrolaimidae</taxon>
        <taxon>Panagrolaimus</taxon>
    </lineage>
</organism>
<proteinExistence type="predicted"/>
<evidence type="ECO:0000313" key="2">
    <source>
        <dbReference type="WBParaSite" id="PS1159_v2.g1230.t1"/>
    </source>
</evidence>